<dbReference type="InterPro" id="IPR020846">
    <property type="entry name" value="MFS_dom"/>
</dbReference>
<dbReference type="SUPFAM" id="SSF103473">
    <property type="entry name" value="MFS general substrate transporter"/>
    <property type="match status" value="1"/>
</dbReference>
<organism evidence="6 7">
    <name type="scientific">Banduia mediterranea</name>
    <dbReference type="NCBI Taxonomy" id="3075609"/>
    <lineage>
        <taxon>Bacteria</taxon>
        <taxon>Pseudomonadati</taxon>
        <taxon>Pseudomonadota</taxon>
        <taxon>Gammaproteobacteria</taxon>
        <taxon>Nevskiales</taxon>
        <taxon>Algiphilaceae</taxon>
        <taxon>Banduia</taxon>
    </lineage>
</organism>
<name>A0ABU2WHD1_9GAMM</name>
<protein>
    <submittedName>
        <fullName evidence="6">MFS transporter</fullName>
    </submittedName>
</protein>
<feature type="transmembrane region" description="Helical" evidence="4">
    <location>
        <begin position="12"/>
        <end position="33"/>
    </location>
</feature>
<feature type="transmembrane region" description="Helical" evidence="4">
    <location>
        <begin position="345"/>
        <end position="365"/>
    </location>
</feature>
<accession>A0ABU2WHD1</accession>
<evidence type="ECO:0000313" key="6">
    <source>
        <dbReference type="EMBL" id="MDT0496659.1"/>
    </source>
</evidence>
<dbReference type="PANTHER" id="PTHR42910:SF1">
    <property type="entry name" value="MAJOR FACILITATOR SUPERFAMILY (MFS) PROFILE DOMAIN-CONTAINING PROTEIN"/>
    <property type="match status" value="1"/>
</dbReference>
<dbReference type="RefSeq" id="WP_311364046.1">
    <property type="nucleotide sequence ID" value="NZ_JAVRIC010000004.1"/>
</dbReference>
<feature type="transmembrane region" description="Helical" evidence="4">
    <location>
        <begin position="221"/>
        <end position="242"/>
    </location>
</feature>
<evidence type="ECO:0000256" key="3">
    <source>
        <dbReference type="ARBA" id="ARBA00023136"/>
    </source>
</evidence>
<dbReference type="PANTHER" id="PTHR42910">
    <property type="entry name" value="TRANSPORTER SCO4007-RELATED"/>
    <property type="match status" value="1"/>
</dbReference>
<evidence type="ECO:0000313" key="7">
    <source>
        <dbReference type="Proteomes" id="UP001254608"/>
    </source>
</evidence>
<feature type="transmembrane region" description="Helical" evidence="4">
    <location>
        <begin position="254"/>
        <end position="275"/>
    </location>
</feature>
<dbReference type="InterPro" id="IPR011701">
    <property type="entry name" value="MFS"/>
</dbReference>
<keyword evidence="1 4" id="KW-0812">Transmembrane</keyword>
<dbReference type="CDD" id="cd17324">
    <property type="entry name" value="MFS_NepI_like"/>
    <property type="match status" value="1"/>
</dbReference>
<feature type="transmembrane region" description="Helical" evidence="4">
    <location>
        <begin position="138"/>
        <end position="156"/>
    </location>
</feature>
<feature type="transmembrane region" description="Helical" evidence="4">
    <location>
        <begin position="45"/>
        <end position="69"/>
    </location>
</feature>
<dbReference type="EMBL" id="JAVRIC010000004">
    <property type="protein sequence ID" value="MDT0496659.1"/>
    <property type="molecule type" value="Genomic_DNA"/>
</dbReference>
<gene>
    <name evidence="6" type="ORF">RM530_04690</name>
</gene>
<dbReference type="InterPro" id="IPR036259">
    <property type="entry name" value="MFS_trans_sf"/>
</dbReference>
<dbReference type="PROSITE" id="PS51257">
    <property type="entry name" value="PROKAR_LIPOPROTEIN"/>
    <property type="match status" value="1"/>
</dbReference>
<feature type="transmembrane region" description="Helical" evidence="4">
    <location>
        <begin position="168"/>
        <end position="188"/>
    </location>
</feature>
<reference evidence="6 7" key="1">
    <citation type="submission" date="2023-09" db="EMBL/GenBank/DDBJ databases">
        <authorList>
            <person name="Rey-Velasco X."/>
        </authorList>
    </citation>
    <scope>NUCLEOTIDE SEQUENCE [LARGE SCALE GENOMIC DNA]</scope>
    <source>
        <strain evidence="6 7">W345</strain>
    </source>
</reference>
<feature type="transmembrane region" description="Helical" evidence="4">
    <location>
        <begin position="371"/>
        <end position="390"/>
    </location>
</feature>
<evidence type="ECO:0000256" key="1">
    <source>
        <dbReference type="ARBA" id="ARBA00022692"/>
    </source>
</evidence>
<dbReference type="Pfam" id="PF07690">
    <property type="entry name" value="MFS_1"/>
    <property type="match status" value="1"/>
</dbReference>
<feature type="transmembrane region" description="Helical" evidence="4">
    <location>
        <begin position="105"/>
        <end position="126"/>
    </location>
</feature>
<comment type="caution">
    <text evidence="6">The sequence shown here is derived from an EMBL/GenBank/DDBJ whole genome shotgun (WGS) entry which is preliminary data.</text>
</comment>
<evidence type="ECO:0000256" key="4">
    <source>
        <dbReference type="SAM" id="Phobius"/>
    </source>
</evidence>
<evidence type="ECO:0000256" key="2">
    <source>
        <dbReference type="ARBA" id="ARBA00022989"/>
    </source>
</evidence>
<feature type="transmembrane region" description="Helical" evidence="4">
    <location>
        <begin position="81"/>
        <end position="99"/>
    </location>
</feature>
<sequence>MNDVSKPAAPVRAGLVWTFALACGLIAANLYYAQPLVGLIGADLGLSHATVSLVVTLTQLGYGLGLLLLVPLGDRFENRRLSVGLLTLVVLSLIAVATARGPALFLLATFGMGLCCVAAQILVPFAASLAPPAERGRVVGNVMSGLLVGILLARPLSSFVAEFGGWRAIYAISAVAIAVLAMALRRLLPLRQPAPMDLSYGALIRSLWHLFRDTPLLRRRATYHAAMFGAFSAFWTMIALRLGDAPFDFSQRDIALFALAGASGALSAPLAGRLADRGLTRLATGGAFLLAGLSFVLAGWGGAAGSLWLLLAAAVILDFAVSVNLVLGQRAIYMLSDEVRGRLNALYMALFFGGGAAGSALAGLAYASGGWTRVCEAAFVALALTTLYFLTELAHGGQR</sequence>
<dbReference type="Proteomes" id="UP001254608">
    <property type="component" value="Unassembled WGS sequence"/>
</dbReference>
<evidence type="ECO:0000259" key="5">
    <source>
        <dbReference type="PROSITE" id="PS50850"/>
    </source>
</evidence>
<feature type="transmembrane region" description="Helical" evidence="4">
    <location>
        <begin position="282"/>
        <end position="301"/>
    </location>
</feature>
<keyword evidence="7" id="KW-1185">Reference proteome</keyword>
<keyword evidence="3 4" id="KW-0472">Membrane</keyword>
<keyword evidence="2 4" id="KW-1133">Transmembrane helix</keyword>
<feature type="transmembrane region" description="Helical" evidence="4">
    <location>
        <begin position="307"/>
        <end position="333"/>
    </location>
</feature>
<dbReference type="Gene3D" id="1.20.1250.20">
    <property type="entry name" value="MFS general substrate transporter like domains"/>
    <property type="match status" value="1"/>
</dbReference>
<feature type="domain" description="Major facilitator superfamily (MFS) profile" evidence="5">
    <location>
        <begin position="15"/>
        <end position="395"/>
    </location>
</feature>
<dbReference type="PROSITE" id="PS50850">
    <property type="entry name" value="MFS"/>
    <property type="match status" value="1"/>
</dbReference>
<proteinExistence type="predicted"/>